<evidence type="ECO:0000313" key="1">
    <source>
        <dbReference type="EMBL" id="RFM33948.1"/>
    </source>
</evidence>
<dbReference type="OrthoDB" id="668858at2"/>
<keyword evidence="2" id="KW-1185">Reference proteome</keyword>
<dbReference type="Proteomes" id="UP000261174">
    <property type="component" value="Unassembled WGS sequence"/>
</dbReference>
<name>A0A3E1P1T2_9BACT</name>
<accession>A0A3E1P1T2</accession>
<organism evidence="1 2">
    <name type="scientific">Chitinophaga silvisoli</name>
    <dbReference type="NCBI Taxonomy" id="2291814"/>
    <lineage>
        <taxon>Bacteria</taxon>
        <taxon>Pseudomonadati</taxon>
        <taxon>Bacteroidota</taxon>
        <taxon>Chitinophagia</taxon>
        <taxon>Chitinophagales</taxon>
        <taxon>Chitinophagaceae</taxon>
        <taxon>Chitinophaga</taxon>
    </lineage>
</organism>
<protein>
    <submittedName>
        <fullName evidence="1">Uncharacterized protein</fullName>
    </submittedName>
</protein>
<proteinExistence type="predicted"/>
<evidence type="ECO:0000313" key="2">
    <source>
        <dbReference type="Proteomes" id="UP000261174"/>
    </source>
</evidence>
<comment type="caution">
    <text evidence="1">The sequence shown here is derived from an EMBL/GenBank/DDBJ whole genome shotgun (WGS) entry which is preliminary data.</text>
</comment>
<reference evidence="1 2" key="1">
    <citation type="submission" date="2018-08" db="EMBL/GenBank/DDBJ databases">
        <title>Chitinophaga sp. K20C18050901, a novel bacterium isolated from forest soil.</title>
        <authorList>
            <person name="Wang C."/>
        </authorList>
    </citation>
    <scope>NUCLEOTIDE SEQUENCE [LARGE SCALE GENOMIC DNA]</scope>
    <source>
        <strain evidence="1 2">K20C18050901</strain>
    </source>
</reference>
<gene>
    <name evidence="1" type="ORF">DXN04_18535</name>
</gene>
<sequence length="131" mass="14568">MEESLTAPVIIHSTFDLISTSEKVINISNDIPFVSTAFLTSPDGKRLLSVKAIIGLNADSMESFRLIVTEVSETLGVTLRYDQDVDSTQRSLWYADAVFGNIDQIEKVEFMVDSSDDYHDPKPGRIALPKE</sequence>
<dbReference type="RefSeq" id="WP_116854866.1">
    <property type="nucleotide sequence ID" value="NZ_QTJV01000006.1"/>
</dbReference>
<dbReference type="EMBL" id="QTJV01000006">
    <property type="protein sequence ID" value="RFM33948.1"/>
    <property type="molecule type" value="Genomic_DNA"/>
</dbReference>
<dbReference type="AlphaFoldDB" id="A0A3E1P1T2"/>